<proteinExistence type="predicted"/>
<dbReference type="Pfam" id="PF01590">
    <property type="entry name" value="GAF"/>
    <property type="match status" value="1"/>
</dbReference>
<dbReference type="PANTHER" id="PTHR43155">
    <property type="entry name" value="CYCLIC DI-GMP PHOSPHODIESTERASE PA4108-RELATED"/>
    <property type="match status" value="1"/>
</dbReference>
<dbReference type="AlphaFoldDB" id="A0A2N1PSD3"/>
<reference evidence="2 3" key="1">
    <citation type="journal article" date="2017" name="ISME J.">
        <title>Potential for microbial H2 and metal transformations associated with novel bacteria and archaea in deep terrestrial subsurface sediments.</title>
        <authorList>
            <person name="Hernsdorf A.W."/>
            <person name="Amano Y."/>
            <person name="Miyakawa K."/>
            <person name="Ise K."/>
            <person name="Suzuki Y."/>
            <person name="Anantharaman K."/>
            <person name="Probst A."/>
            <person name="Burstein D."/>
            <person name="Thomas B.C."/>
            <person name="Banfield J.F."/>
        </authorList>
    </citation>
    <scope>NUCLEOTIDE SEQUENCE [LARGE SCALE GENOMIC DNA]</scope>
    <source>
        <strain evidence="2">HGW-Wallbacteria-1</strain>
    </source>
</reference>
<dbReference type="EMBL" id="PGXC01000003">
    <property type="protein sequence ID" value="PKK91245.1"/>
    <property type="molecule type" value="Genomic_DNA"/>
</dbReference>
<dbReference type="SMART" id="SM00065">
    <property type="entry name" value="GAF"/>
    <property type="match status" value="1"/>
</dbReference>
<evidence type="ECO:0000313" key="3">
    <source>
        <dbReference type="Proteomes" id="UP000233256"/>
    </source>
</evidence>
<dbReference type="Gene3D" id="3.30.450.40">
    <property type="match status" value="1"/>
</dbReference>
<dbReference type="SUPFAM" id="SSF55781">
    <property type="entry name" value="GAF domain-like"/>
    <property type="match status" value="1"/>
</dbReference>
<dbReference type="Gene3D" id="3.30.450.20">
    <property type="entry name" value="PAS domain"/>
    <property type="match status" value="1"/>
</dbReference>
<organism evidence="2 3">
    <name type="scientific">Candidatus Wallbacteria bacterium HGW-Wallbacteria-1</name>
    <dbReference type="NCBI Taxonomy" id="2013854"/>
    <lineage>
        <taxon>Bacteria</taxon>
        <taxon>Candidatus Walliibacteriota</taxon>
    </lineage>
</organism>
<dbReference type="InterPro" id="IPR003018">
    <property type="entry name" value="GAF"/>
</dbReference>
<evidence type="ECO:0000259" key="1">
    <source>
        <dbReference type="SMART" id="SM00065"/>
    </source>
</evidence>
<dbReference type="InterPro" id="IPR029016">
    <property type="entry name" value="GAF-like_dom_sf"/>
</dbReference>
<comment type="caution">
    <text evidence="2">The sequence shown here is derived from an EMBL/GenBank/DDBJ whole genome shotgun (WGS) entry which is preliminary data.</text>
</comment>
<accession>A0A2N1PSD3</accession>
<dbReference type="InterPro" id="IPR035965">
    <property type="entry name" value="PAS-like_dom_sf"/>
</dbReference>
<gene>
    <name evidence="2" type="ORF">CVV64_05600</name>
</gene>
<name>A0A2N1PSD3_9BACT</name>
<feature type="domain" description="GAF" evidence="1">
    <location>
        <begin position="57"/>
        <end position="209"/>
    </location>
</feature>
<dbReference type="Proteomes" id="UP000233256">
    <property type="component" value="Unassembled WGS sequence"/>
</dbReference>
<evidence type="ECO:0000313" key="2">
    <source>
        <dbReference type="EMBL" id="PKK91245.1"/>
    </source>
</evidence>
<dbReference type="PANTHER" id="PTHR43155:SF2">
    <property type="entry name" value="CYCLIC DI-GMP PHOSPHODIESTERASE PA4108"/>
    <property type="match status" value="1"/>
</dbReference>
<protein>
    <recommendedName>
        <fullName evidence="1">GAF domain-containing protein</fullName>
    </recommendedName>
</protein>
<dbReference type="SUPFAM" id="SSF55785">
    <property type="entry name" value="PYP-like sensor domain (PAS domain)"/>
    <property type="match status" value="1"/>
</dbReference>
<sequence length="540" mass="60069">MSEPKNFDANKILSSNSMKDTMAMDMHLQYLQDQLQETRDELFALVEVCTLINSVLDVSKLIEIIMEMAKKVLNAEASSLMLIDEKTGELVFKVAHGEVGEKIKEIRIPQGKGIAGWVAQSGKSLLISDVTKDSRFYSAADEKTNFKTRSIICAPLISKEKTLGIVEVLNKRPGKGGTSFTENDLRLLEALANQSAVALENAVLYEKLSSEKRKIETIVNSMRDAVIVTDHDFSVAMANPAAEKLFPGASSAVESGGNLKLDIILNELTDHPRDGNFDVVMMKPESAVLSNSVTLMRDQNDQIQGAILAMRNITDPRERQRAVAEFIALSSNQLKDKVESMPPAQALQLIDHTLKFIYFNEIEGGPIRLDRSSCSMGSLVSKVLEKAESTCSNQNHRVPIWSQTSTDPDLNLDRERISHIIERLIAVHGPLFTNFDGHAQITEFTETENITLSLSADLEGVHLSVKGIPFPSWISNFDPHFSNWNFQSVLQCEPLRCSPLETAYFMHVMDAHGGQFIYDIPSSECRIFIPILKEIQGDLK</sequence>